<gene>
    <name evidence="4 5 6" type="primary">LOC104600727</name>
</gene>
<feature type="region of interest" description="Disordered" evidence="1">
    <location>
        <begin position="1"/>
        <end position="44"/>
    </location>
</feature>
<feature type="compositionally biased region" description="Polar residues" evidence="1">
    <location>
        <begin position="1"/>
        <end position="10"/>
    </location>
</feature>
<dbReference type="GO" id="GO:0009507">
    <property type="term" value="C:chloroplast"/>
    <property type="evidence" value="ECO:0000318"/>
    <property type="project" value="GO_Central"/>
</dbReference>
<evidence type="ECO:0000313" key="6">
    <source>
        <dbReference type="RefSeq" id="XP_010262135.1"/>
    </source>
</evidence>
<dbReference type="PANTHER" id="PTHR34276:SF1">
    <property type="entry name" value="MINI-RIBONUCLEASE 3"/>
    <property type="match status" value="1"/>
</dbReference>
<feature type="compositionally biased region" description="Low complexity" evidence="1">
    <location>
        <begin position="12"/>
        <end position="44"/>
    </location>
</feature>
<dbReference type="GO" id="GO:0004540">
    <property type="term" value="F:RNA nuclease activity"/>
    <property type="evidence" value="ECO:0000318"/>
    <property type="project" value="GO_Central"/>
</dbReference>
<dbReference type="Proteomes" id="UP000189703">
    <property type="component" value="Unplaced"/>
</dbReference>
<dbReference type="Gene3D" id="1.10.1520.10">
    <property type="entry name" value="Ribonuclease III domain"/>
    <property type="match status" value="1"/>
</dbReference>
<dbReference type="KEGG" id="nnu:104600727"/>
<dbReference type="GeneID" id="104600727"/>
<dbReference type="GO" id="GO:0000476">
    <property type="term" value="P:maturation of 4.5S rRNA"/>
    <property type="evidence" value="ECO:0000318"/>
    <property type="project" value="GO_Central"/>
</dbReference>
<evidence type="ECO:0000313" key="3">
    <source>
        <dbReference type="Proteomes" id="UP000189703"/>
    </source>
</evidence>
<dbReference type="GO" id="GO:0004525">
    <property type="term" value="F:ribonuclease III activity"/>
    <property type="evidence" value="ECO:0007669"/>
    <property type="project" value="InterPro"/>
</dbReference>
<keyword evidence="3" id="KW-1185">Reference proteome</keyword>
<dbReference type="OMA" id="ELCARSH"/>
<dbReference type="RefSeq" id="XP_010262135.1">
    <property type="nucleotide sequence ID" value="XM_010263833.2"/>
</dbReference>
<proteinExistence type="predicted"/>
<evidence type="ECO:0000313" key="5">
    <source>
        <dbReference type="RefSeq" id="XP_010262134.1"/>
    </source>
</evidence>
<evidence type="ECO:0000313" key="4">
    <source>
        <dbReference type="RefSeq" id="XP_010262133.1"/>
    </source>
</evidence>
<dbReference type="STRING" id="4432.A0A1U8AI60"/>
<dbReference type="InterPro" id="IPR036389">
    <property type="entry name" value="RNase_III_sf"/>
</dbReference>
<dbReference type="PANTHER" id="PTHR34276">
    <property type="entry name" value="MINI-RIBONUCLEASE 3"/>
    <property type="match status" value="1"/>
</dbReference>
<protein>
    <submittedName>
        <fullName evidence="4 5">Uncharacterized protein LOC104600727 isoform X1</fullName>
    </submittedName>
</protein>
<organism evidence="3 4">
    <name type="scientific">Nelumbo nucifera</name>
    <name type="common">Sacred lotus</name>
    <dbReference type="NCBI Taxonomy" id="4432"/>
    <lineage>
        <taxon>Eukaryota</taxon>
        <taxon>Viridiplantae</taxon>
        <taxon>Streptophyta</taxon>
        <taxon>Embryophyta</taxon>
        <taxon>Tracheophyta</taxon>
        <taxon>Spermatophyta</taxon>
        <taxon>Magnoliopsida</taxon>
        <taxon>Proteales</taxon>
        <taxon>Nelumbonaceae</taxon>
        <taxon>Nelumbo</taxon>
    </lineage>
</organism>
<dbReference type="eggNOG" id="ENOG502QVFW">
    <property type="taxonomic scope" value="Eukaryota"/>
</dbReference>
<evidence type="ECO:0000256" key="1">
    <source>
        <dbReference type="SAM" id="MobiDB-lite"/>
    </source>
</evidence>
<reference evidence="4 5" key="1">
    <citation type="submission" date="2025-04" db="UniProtKB">
        <authorList>
            <consortium name="RefSeq"/>
        </authorList>
    </citation>
    <scope>IDENTIFICATION</scope>
</reference>
<dbReference type="Pfam" id="PF00636">
    <property type="entry name" value="Ribonuclease_3"/>
    <property type="match status" value="1"/>
</dbReference>
<dbReference type="RefSeq" id="XP_010262134.1">
    <property type="nucleotide sequence ID" value="XM_010263832.2"/>
</dbReference>
<dbReference type="SUPFAM" id="SSF69065">
    <property type="entry name" value="RNase III domain-like"/>
    <property type="match status" value="1"/>
</dbReference>
<dbReference type="InterPro" id="IPR000999">
    <property type="entry name" value="RNase_III_dom"/>
</dbReference>
<feature type="domain" description="RNase III" evidence="2">
    <location>
        <begin position="96"/>
        <end position="152"/>
    </location>
</feature>
<dbReference type="GO" id="GO:0000967">
    <property type="term" value="P:rRNA 5'-end processing"/>
    <property type="evidence" value="ECO:0000318"/>
    <property type="project" value="GO_Central"/>
</dbReference>
<name>A0A1U8AI60_NELNU</name>
<dbReference type="RefSeq" id="XP_010262133.1">
    <property type="nucleotide sequence ID" value="XM_010263831.2"/>
</dbReference>
<dbReference type="AlphaFoldDB" id="A0A1U8AI60"/>
<sequence length="188" mass="21215">MGVWDTQRTLVPNHSHSSSLLNNKSPNTVRSPTSQTKQITTTTAPVTPKKNLTASELLDLNIHNPTKEKSGYLGSEKWLPALRKVKRPRSIYNAASLAYIGDCIYELYAHRHFLFPPLNIEDYDDHVKAIVCCEAQDVLLKNLLKGDYLTERKVGYLCLTNAKRLEEVMQKLGFLTGASTQLIIEENM</sequence>
<dbReference type="OrthoDB" id="495795at2759"/>
<evidence type="ECO:0000259" key="2">
    <source>
        <dbReference type="Pfam" id="PF00636"/>
    </source>
</evidence>
<accession>A0A1U8AI60</accession>